<gene>
    <name evidence="2" type="ORF">M231_01693</name>
</gene>
<reference evidence="2 3" key="1">
    <citation type="submission" date="2016-06" db="EMBL/GenBank/DDBJ databases">
        <title>Evolution of pathogenesis and genome organization in the Tremellales.</title>
        <authorList>
            <person name="Cuomo C."/>
            <person name="Litvintseva A."/>
            <person name="Heitman J."/>
            <person name="Chen Y."/>
            <person name="Sun S."/>
            <person name="Springer D."/>
            <person name="Dromer F."/>
            <person name="Young S."/>
            <person name="Zeng Q."/>
            <person name="Chapman S."/>
            <person name="Gujja S."/>
            <person name="Saif S."/>
            <person name="Birren B."/>
        </authorList>
    </citation>
    <scope>NUCLEOTIDE SEQUENCE [LARGE SCALE GENOMIC DNA]</scope>
    <source>
        <strain evidence="2 3">ATCC 28783</strain>
    </source>
</reference>
<sequence>MQVDKEEDIVQNFLVKLVQERAKYIGVYRPGDFNQNSYRVVLPVVGKRPGRGFMGLREEVLLETDQRADIDMLVKVIKDMAGTPNGPIAVRHIRNNPLDQDEGLRLVWPRIHDPKASKVQSYPTPDTPTRPFDTNGEVAATGVDQSPEQEENLDQMDLESEDKHPQASTRGEAEMADWVRRDLWMTRGEAYPSRPDVFGWSDGLNMAQVNAYSFRPPLPPLMALSAPSPMMFAGSYVGSGMEVDMGSFVEEKYDMKKVENVGGLATPVSPIQGQAPPWQKV</sequence>
<evidence type="ECO:0000256" key="1">
    <source>
        <dbReference type="SAM" id="MobiDB-lite"/>
    </source>
</evidence>
<protein>
    <submittedName>
        <fullName evidence="2">Uncharacterized protein</fullName>
    </submittedName>
</protein>
<feature type="region of interest" description="Disordered" evidence="1">
    <location>
        <begin position="116"/>
        <end position="172"/>
    </location>
</feature>
<evidence type="ECO:0000313" key="3">
    <source>
        <dbReference type="Proteomes" id="UP000289152"/>
    </source>
</evidence>
<feature type="compositionally biased region" description="Acidic residues" evidence="1">
    <location>
        <begin position="147"/>
        <end position="160"/>
    </location>
</feature>
<feature type="compositionally biased region" description="Basic and acidic residues" evidence="1">
    <location>
        <begin position="161"/>
        <end position="172"/>
    </location>
</feature>
<proteinExistence type="predicted"/>
<feature type="compositionally biased region" description="Low complexity" evidence="1">
    <location>
        <begin position="123"/>
        <end position="134"/>
    </location>
</feature>
<comment type="caution">
    <text evidence="2">The sequence shown here is derived from an EMBL/GenBank/DDBJ whole genome shotgun (WGS) entry which is preliminary data.</text>
</comment>
<dbReference type="Proteomes" id="UP000289152">
    <property type="component" value="Unassembled WGS sequence"/>
</dbReference>
<evidence type="ECO:0000313" key="2">
    <source>
        <dbReference type="EMBL" id="RXK41062.1"/>
    </source>
</evidence>
<dbReference type="OrthoDB" id="2595387at2759"/>
<accession>A0A4Q1BT28</accession>
<dbReference type="EMBL" id="SDIL01000012">
    <property type="protein sequence ID" value="RXK41062.1"/>
    <property type="molecule type" value="Genomic_DNA"/>
</dbReference>
<dbReference type="InParanoid" id="A0A4Q1BT28"/>
<name>A0A4Q1BT28_TREME</name>
<organism evidence="2 3">
    <name type="scientific">Tremella mesenterica</name>
    <name type="common">Jelly fungus</name>
    <dbReference type="NCBI Taxonomy" id="5217"/>
    <lineage>
        <taxon>Eukaryota</taxon>
        <taxon>Fungi</taxon>
        <taxon>Dikarya</taxon>
        <taxon>Basidiomycota</taxon>
        <taxon>Agaricomycotina</taxon>
        <taxon>Tremellomycetes</taxon>
        <taxon>Tremellales</taxon>
        <taxon>Tremellaceae</taxon>
        <taxon>Tremella</taxon>
    </lineage>
</organism>
<keyword evidence="3" id="KW-1185">Reference proteome</keyword>
<dbReference type="VEuPathDB" id="FungiDB:TREMEDRAFT_65527"/>
<dbReference type="AlphaFoldDB" id="A0A4Q1BT28"/>